<evidence type="ECO:0000313" key="3">
    <source>
        <dbReference type="Proteomes" id="UP001259572"/>
    </source>
</evidence>
<name>A0ABU3QBQ1_9SPHN</name>
<sequence length="174" mass="18967">MTKDMDLLRQHSLWLARFTLFLLAGTAFALLLPTLVLLAVHAASEGTWPRLLGWSIETALPSIFYLYALWAIRITFRDYAAQGLFGPTLAIGCTRAGAALALGAVASAIVAPNLLRLLEPGGSWANPGFVRFDSAYLAVGVVGIAITLLGRLLRRAVEVQREAAQLRRELQDFF</sequence>
<feature type="transmembrane region" description="Helical" evidence="1">
    <location>
        <begin position="52"/>
        <end position="72"/>
    </location>
</feature>
<feature type="transmembrane region" description="Helical" evidence="1">
    <location>
        <begin position="135"/>
        <end position="153"/>
    </location>
</feature>
<evidence type="ECO:0008006" key="4">
    <source>
        <dbReference type="Google" id="ProtNLM"/>
    </source>
</evidence>
<feature type="transmembrane region" description="Helical" evidence="1">
    <location>
        <begin position="84"/>
        <end position="115"/>
    </location>
</feature>
<protein>
    <recommendedName>
        <fullName evidence="4">DUF2975 domain-containing protein</fullName>
    </recommendedName>
</protein>
<reference evidence="2 3" key="1">
    <citation type="submission" date="2023-05" db="EMBL/GenBank/DDBJ databases">
        <authorList>
            <person name="Guo Y."/>
        </authorList>
    </citation>
    <scope>NUCLEOTIDE SEQUENCE [LARGE SCALE GENOMIC DNA]</scope>
    <source>
        <strain evidence="2 3">GR2756</strain>
    </source>
</reference>
<accession>A0ABU3QBQ1</accession>
<proteinExistence type="predicted"/>
<keyword evidence="1" id="KW-0472">Membrane</keyword>
<gene>
    <name evidence="2" type="ORF">RQX22_17230</name>
</gene>
<dbReference type="RefSeq" id="WP_315728120.1">
    <property type="nucleotide sequence ID" value="NZ_JAVUPU010000011.1"/>
</dbReference>
<organism evidence="2 3">
    <name type="scientific">Sphingosinicella rhizophila</name>
    <dbReference type="NCBI Taxonomy" id="3050082"/>
    <lineage>
        <taxon>Bacteria</taxon>
        <taxon>Pseudomonadati</taxon>
        <taxon>Pseudomonadota</taxon>
        <taxon>Alphaproteobacteria</taxon>
        <taxon>Sphingomonadales</taxon>
        <taxon>Sphingosinicellaceae</taxon>
        <taxon>Sphingosinicella</taxon>
    </lineage>
</organism>
<dbReference type="EMBL" id="JAVUPU010000011">
    <property type="protein sequence ID" value="MDT9600707.1"/>
    <property type="molecule type" value="Genomic_DNA"/>
</dbReference>
<keyword evidence="1" id="KW-1133">Transmembrane helix</keyword>
<dbReference type="Proteomes" id="UP001259572">
    <property type="component" value="Unassembled WGS sequence"/>
</dbReference>
<evidence type="ECO:0000313" key="2">
    <source>
        <dbReference type="EMBL" id="MDT9600707.1"/>
    </source>
</evidence>
<keyword evidence="1" id="KW-0812">Transmembrane</keyword>
<comment type="caution">
    <text evidence="2">The sequence shown here is derived from an EMBL/GenBank/DDBJ whole genome shotgun (WGS) entry which is preliminary data.</text>
</comment>
<evidence type="ECO:0000256" key="1">
    <source>
        <dbReference type="SAM" id="Phobius"/>
    </source>
</evidence>
<keyword evidence="3" id="KW-1185">Reference proteome</keyword>